<dbReference type="EnsemblPlants" id="OB03G36400.1">
    <property type="protein sequence ID" value="OB03G36400.1"/>
    <property type="gene ID" value="OB03G36400"/>
</dbReference>
<reference evidence="2" key="1">
    <citation type="journal article" date="2013" name="Nat. Commun.">
        <title>Whole-genome sequencing of Oryza brachyantha reveals mechanisms underlying Oryza genome evolution.</title>
        <authorList>
            <person name="Chen J."/>
            <person name="Huang Q."/>
            <person name="Gao D."/>
            <person name="Wang J."/>
            <person name="Lang Y."/>
            <person name="Liu T."/>
            <person name="Li B."/>
            <person name="Bai Z."/>
            <person name="Luis Goicoechea J."/>
            <person name="Liang C."/>
            <person name="Chen C."/>
            <person name="Zhang W."/>
            <person name="Sun S."/>
            <person name="Liao Y."/>
            <person name="Zhang X."/>
            <person name="Yang L."/>
            <person name="Song C."/>
            <person name="Wang M."/>
            <person name="Shi J."/>
            <person name="Liu G."/>
            <person name="Liu J."/>
            <person name="Zhou H."/>
            <person name="Zhou W."/>
            <person name="Yu Q."/>
            <person name="An N."/>
            <person name="Chen Y."/>
            <person name="Cai Q."/>
            <person name="Wang B."/>
            <person name="Liu B."/>
            <person name="Min J."/>
            <person name="Huang Y."/>
            <person name="Wu H."/>
            <person name="Li Z."/>
            <person name="Zhang Y."/>
            <person name="Yin Y."/>
            <person name="Song W."/>
            <person name="Jiang J."/>
            <person name="Jackson S.A."/>
            <person name="Wing R.A."/>
            <person name="Wang J."/>
            <person name="Chen M."/>
        </authorList>
    </citation>
    <scope>NUCLEOTIDE SEQUENCE [LARGE SCALE GENOMIC DNA]</scope>
    <source>
        <strain evidence="2">cv. IRGC 101232</strain>
    </source>
</reference>
<dbReference type="Proteomes" id="UP000006038">
    <property type="component" value="Chromosome 3"/>
</dbReference>
<evidence type="ECO:0000259" key="1">
    <source>
        <dbReference type="Pfam" id="PF14368"/>
    </source>
</evidence>
<sequence>MAESGDMSEEACDPSNLAAQLTRYCRSDAPTSQCCEPVVASVDLAGGDPSCLCRVLAEPQLAVAGTNATGLLAMYTACGGLRTVGADIADGCNHLRARPATPAAVITAP</sequence>
<dbReference type="HOGENOM" id="CLU_136426_0_0_1"/>
<dbReference type="Gramene" id="OB03G36400.1">
    <property type="protein sequence ID" value="OB03G36400.1"/>
    <property type="gene ID" value="OB03G36400"/>
</dbReference>
<accession>J3LRG4</accession>
<feature type="domain" description="Bifunctional inhibitor/plant lipid transfer protein/seed storage helical" evidence="1">
    <location>
        <begin position="12"/>
        <end position="81"/>
    </location>
</feature>
<evidence type="ECO:0000313" key="3">
    <source>
        <dbReference type="Proteomes" id="UP000006038"/>
    </source>
</evidence>
<evidence type="ECO:0000313" key="2">
    <source>
        <dbReference type="EnsemblPlants" id="OB03G36400.1"/>
    </source>
</evidence>
<dbReference type="InterPro" id="IPR036312">
    <property type="entry name" value="Bifun_inhib/LTP/seed_sf"/>
</dbReference>
<dbReference type="InterPro" id="IPR016140">
    <property type="entry name" value="Bifunc_inhib/LTP/seed_store"/>
</dbReference>
<reference evidence="2" key="2">
    <citation type="submission" date="2013-04" db="UniProtKB">
        <authorList>
            <consortium name="EnsemblPlants"/>
        </authorList>
    </citation>
    <scope>IDENTIFICATION</scope>
</reference>
<organism evidence="2">
    <name type="scientific">Oryza brachyantha</name>
    <name type="common">malo sina</name>
    <dbReference type="NCBI Taxonomy" id="4533"/>
    <lineage>
        <taxon>Eukaryota</taxon>
        <taxon>Viridiplantae</taxon>
        <taxon>Streptophyta</taxon>
        <taxon>Embryophyta</taxon>
        <taxon>Tracheophyta</taxon>
        <taxon>Spermatophyta</taxon>
        <taxon>Magnoliopsida</taxon>
        <taxon>Liliopsida</taxon>
        <taxon>Poales</taxon>
        <taxon>Poaceae</taxon>
        <taxon>BOP clade</taxon>
        <taxon>Oryzoideae</taxon>
        <taxon>Oryzeae</taxon>
        <taxon>Oryzinae</taxon>
        <taxon>Oryza</taxon>
    </lineage>
</organism>
<proteinExistence type="predicted"/>
<dbReference type="SUPFAM" id="SSF47699">
    <property type="entry name" value="Bifunctional inhibitor/lipid-transfer protein/seed storage 2S albumin"/>
    <property type="match status" value="1"/>
</dbReference>
<dbReference type="AlphaFoldDB" id="J3LRG4"/>
<dbReference type="Pfam" id="PF14368">
    <property type="entry name" value="LTP_2"/>
    <property type="match status" value="1"/>
</dbReference>
<keyword evidence="3" id="KW-1185">Reference proteome</keyword>
<dbReference type="Gene3D" id="1.10.110.10">
    <property type="entry name" value="Plant lipid-transfer and hydrophobic proteins"/>
    <property type="match status" value="1"/>
</dbReference>
<protein>
    <recommendedName>
        <fullName evidence="1">Bifunctional inhibitor/plant lipid transfer protein/seed storage helical domain-containing protein</fullName>
    </recommendedName>
</protein>
<name>J3LRG4_ORYBR</name>
<dbReference type="OMA" id="DMSEEAC"/>